<feature type="region of interest" description="SAW" evidence="3">
    <location>
        <begin position="765"/>
        <end position="840"/>
    </location>
</feature>
<evidence type="ECO:0000256" key="3">
    <source>
        <dbReference type="PROSITE-ProRule" id="PRU01191"/>
    </source>
</evidence>
<dbReference type="PROSITE" id="PS50985">
    <property type="entry name" value="GRAS"/>
    <property type="match status" value="2"/>
</dbReference>
<comment type="similarity">
    <text evidence="3">Belongs to the GRAS family.</text>
</comment>
<keyword evidence="1" id="KW-0805">Transcription regulation</keyword>
<feature type="region of interest" description="VHIID" evidence="3">
    <location>
        <begin position="571"/>
        <end position="636"/>
    </location>
</feature>
<feature type="short sequence motif" description="VHIID" evidence="3">
    <location>
        <begin position="257"/>
        <end position="261"/>
    </location>
</feature>
<evidence type="ECO:0000313" key="5">
    <source>
        <dbReference type="Proteomes" id="UP001341281"/>
    </source>
</evidence>
<feature type="region of interest" description="SAW" evidence="3">
    <location>
        <begin position="447"/>
        <end position="522"/>
    </location>
</feature>
<reference evidence="4 5" key="1">
    <citation type="submission" date="2024-02" db="EMBL/GenBank/DDBJ databases">
        <title>High-quality chromosome-scale genome assembly of Pensacola bahiagrass (Paspalum notatum Flugge var. saurae).</title>
        <authorList>
            <person name="Vega J.M."/>
            <person name="Podio M."/>
            <person name="Orjuela J."/>
            <person name="Siena L.A."/>
            <person name="Pessino S.C."/>
            <person name="Combes M.C."/>
            <person name="Mariac C."/>
            <person name="Albertini E."/>
            <person name="Pupilli F."/>
            <person name="Ortiz J.P.A."/>
            <person name="Leblanc O."/>
        </authorList>
    </citation>
    <scope>NUCLEOTIDE SEQUENCE [LARGE SCALE GENOMIC DNA]</scope>
    <source>
        <strain evidence="4">R1</strain>
        <tissue evidence="4">Leaf</tissue>
    </source>
</reference>
<keyword evidence="2" id="KW-0804">Transcription</keyword>
<evidence type="ECO:0008006" key="6">
    <source>
        <dbReference type="Google" id="ProtNLM"/>
    </source>
</evidence>
<feature type="short sequence motif" description="VHIID" evidence="3">
    <location>
        <begin position="602"/>
        <end position="606"/>
    </location>
</feature>
<dbReference type="AlphaFoldDB" id="A0AAQ3SF15"/>
<feature type="region of interest" description="VHIID" evidence="3">
    <location>
        <begin position="226"/>
        <end position="291"/>
    </location>
</feature>
<evidence type="ECO:0000313" key="4">
    <source>
        <dbReference type="EMBL" id="WVZ49921.1"/>
    </source>
</evidence>
<dbReference type="Pfam" id="PF03514">
    <property type="entry name" value="GRAS"/>
    <property type="match status" value="2"/>
</dbReference>
<proteinExistence type="inferred from homology"/>
<comment type="caution">
    <text evidence="3">Lacks conserved residue(s) required for the propagation of feature annotation.</text>
</comment>
<sequence>MEVFNDLLQQGDSDENTLNLALSKDTDVVQAFMKGMEEANMLLPKDNFRSNELVNQMVTESINHCGVKKRYNKDHHLEEGVRRTRKTVMMIKEPELNLANEMIDEMMLHGYESCIRDMEKLRISMDNVVENKNRKSGSKAVRADEVDLRALLICCAEELAINNHVRARELLKRIKQHASAAGNATQRIAQCFSKGLEARLVGTESLLWQSLFMAERPSAVEFLKAYNIYFAACCFNKVAVMFTKMTIMQAMVGKNKLHIIDYGMHFGFQWADLLRLLANREGALPEVKITAIGRSKPMSWPAEKIDELGCRLSKCADEFGLPSFKFHAIMKEWEDVCIEDLNTDSNEVLIVSDLLNFSTLMDESMFFDIPSPRDIVLDNIKKMRPDIFIQSILNRSYGSSFLTPFREALFYYMALFDTLDATIPRDNESRLMVEQVVLGHAALNSIACEGVDLVQRPEKYRQWQTRNQRAGLRQLPLKSNIVAVLKDEVKKHHHNDFLICEEGKWLLQGWMGRVLFAHSTWQHASETGDATQRLAHCFTKGLEARLVGTGSLLWQSLIAEPPSAVEFIKAYNLYSAACCYHKVAIIFSKMTIMQSMVGKTRLHIVDYGMCFGFHWVGLLRMLASREGDLPEVTITAIGLPKQKSWPAEQIEETGYRLSKCANEFGLPSFKFHAIMTEWEDASIKDLNKYEDEVLVVNDFFNFSTLMDESIFFDLPSPRDTVLNNIKKMRADVFIQSVMNHSYGSSFLSRFREALFYNMALFDMLDATTPRQNKYRFVLEQWQARSQRAGLRQLPLKSSIVDRRKDEVKKHHHKDFLICKDGKWLLQGWMGRVLFAHSTWLAHFGATEN</sequence>
<dbReference type="EMBL" id="CP144745">
    <property type="protein sequence ID" value="WVZ49921.1"/>
    <property type="molecule type" value="Genomic_DNA"/>
</dbReference>
<keyword evidence="5" id="KW-1185">Reference proteome</keyword>
<organism evidence="4 5">
    <name type="scientific">Paspalum notatum var. saurae</name>
    <dbReference type="NCBI Taxonomy" id="547442"/>
    <lineage>
        <taxon>Eukaryota</taxon>
        <taxon>Viridiplantae</taxon>
        <taxon>Streptophyta</taxon>
        <taxon>Embryophyta</taxon>
        <taxon>Tracheophyta</taxon>
        <taxon>Spermatophyta</taxon>
        <taxon>Magnoliopsida</taxon>
        <taxon>Liliopsida</taxon>
        <taxon>Poales</taxon>
        <taxon>Poaceae</taxon>
        <taxon>PACMAD clade</taxon>
        <taxon>Panicoideae</taxon>
        <taxon>Andropogonodae</taxon>
        <taxon>Paspaleae</taxon>
        <taxon>Paspalinae</taxon>
        <taxon>Paspalum</taxon>
    </lineage>
</organism>
<evidence type="ECO:0000256" key="2">
    <source>
        <dbReference type="ARBA" id="ARBA00023163"/>
    </source>
</evidence>
<evidence type="ECO:0000256" key="1">
    <source>
        <dbReference type="ARBA" id="ARBA00023015"/>
    </source>
</evidence>
<protein>
    <recommendedName>
        <fullName evidence="6">GRAS family transcription factor</fullName>
    </recommendedName>
</protein>
<name>A0AAQ3SF15_PASNO</name>
<dbReference type="PANTHER" id="PTHR31636">
    <property type="entry name" value="OSJNBA0084A10.13 PROTEIN-RELATED"/>
    <property type="match status" value="1"/>
</dbReference>
<dbReference type="Proteomes" id="UP001341281">
    <property type="component" value="Chromosome 01"/>
</dbReference>
<gene>
    <name evidence="4" type="ORF">U9M48_001236</name>
</gene>
<accession>A0AAQ3SF15</accession>
<dbReference type="InterPro" id="IPR005202">
    <property type="entry name" value="TF_GRAS"/>
</dbReference>